<accession>A0ABV2YEI7</accession>
<protein>
    <submittedName>
        <fullName evidence="3">Class I SAM-dependent methyltransferase</fullName>
        <ecNumber evidence="3">2.1.-.-</ecNumber>
    </submittedName>
</protein>
<dbReference type="CDD" id="cd02440">
    <property type="entry name" value="AdoMet_MTases"/>
    <property type="match status" value="1"/>
</dbReference>
<dbReference type="Proteomes" id="UP001550850">
    <property type="component" value="Unassembled WGS sequence"/>
</dbReference>
<evidence type="ECO:0000313" key="4">
    <source>
        <dbReference type="Proteomes" id="UP001550850"/>
    </source>
</evidence>
<sequence>MTDDPRFTAGFWDERYSSADRLWSGDPNPALVEEVSGLTPGRALEAGCGEGADSLWLARQGWTVTGTDVSQVALDRAAGHTPPELAGQVTWRRTDVLDWMPETAAYQLVFTTFLHLPSHVRRQVFAGLAEAVAPGGSLVVVLHHPRDLTDGAVPRPPEPDLFCTADELADDLVPAGGWTVHTREARPRTVTHEGREVTVHDAVLRAERTA</sequence>
<evidence type="ECO:0000256" key="1">
    <source>
        <dbReference type="ARBA" id="ARBA00022679"/>
    </source>
</evidence>
<evidence type="ECO:0000259" key="2">
    <source>
        <dbReference type="Pfam" id="PF13649"/>
    </source>
</evidence>
<dbReference type="Pfam" id="PF13649">
    <property type="entry name" value="Methyltransf_25"/>
    <property type="match status" value="1"/>
</dbReference>
<organism evidence="3 4">
    <name type="scientific">Streptomyces fragilis</name>
    <dbReference type="NCBI Taxonomy" id="67301"/>
    <lineage>
        <taxon>Bacteria</taxon>
        <taxon>Bacillati</taxon>
        <taxon>Actinomycetota</taxon>
        <taxon>Actinomycetes</taxon>
        <taxon>Kitasatosporales</taxon>
        <taxon>Streptomycetaceae</taxon>
        <taxon>Streptomyces</taxon>
    </lineage>
</organism>
<reference evidence="3 4" key="1">
    <citation type="submission" date="2024-06" db="EMBL/GenBank/DDBJ databases">
        <title>The Natural Products Discovery Center: Release of the First 8490 Sequenced Strains for Exploring Actinobacteria Biosynthetic Diversity.</title>
        <authorList>
            <person name="Kalkreuter E."/>
            <person name="Kautsar S.A."/>
            <person name="Yang D."/>
            <person name="Bader C.D."/>
            <person name="Teijaro C.N."/>
            <person name="Fluegel L."/>
            <person name="Davis C.M."/>
            <person name="Simpson J.R."/>
            <person name="Lauterbach L."/>
            <person name="Steele A.D."/>
            <person name="Gui C."/>
            <person name="Meng S."/>
            <person name="Li G."/>
            <person name="Viehrig K."/>
            <person name="Ye F."/>
            <person name="Su P."/>
            <person name="Kiefer A.F."/>
            <person name="Nichols A."/>
            <person name="Cepeda A.J."/>
            <person name="Yan W."/>
            <person name="Fan B."/>
            <person name="Jiang Y."/>
            <person name="Adhikari A."/>
            <person name="Zheng C.-J."/>
            <person name="Schuster L."/>
            <person name="Cowan T.M."/>
            <person name="Smanski M.J."/>
            <person name="Chevrette M.G."/>
            <person name="De Carvalho L.P.S."/>
            <person name="Shen B."/>
        </authorList>
    </citation>
    <scope>NUCLEOTIDE SEQUENCE [LARGE SCALE GENOMIC DNA]</scope>
    <source>
        <strain evidence="3 4">NPDC038104</strain>
    </source>
</reference>
<gene>
    <name evidence="3" type="ORF">AB0E65_08005</name>
</gene>
<dbReference type="EMBL" id="JBEZUR010000008">
    <property type="protein sequence ID" value="MEU3554150.1"/>
    <property type="molecule type" value="Genomic_DNA"/>
</dbReference>
<dbReference type="GO" id="GO:0032259">
    <property type="term" value="P:methylation"/>
    <property type="evidence" value="ECO:0007669"/>
    <property type="project" value="UniProtKB-KW"/>
</dbReference>
<feature type="domain" description="Methyltransferase" evidence="2">
    <location>
        <begin position="44"/>
        <end position="136"/>
    </location>
</feature>
<proteinExistence type="predicted"/>
<keyword evidence="3" id="KW-0489">Methyltransferase</keyword>
<keyword evidence="4" id="KW-1185">Reference proteome</keyword>
<dbReference type="RefSeq" id="WP_108954619.1">
    <property type="nucleotide sequence ID" value="NZ_BEVZ01000004.1"/>
</dbReference>
<dbReference type="SUPFAM" id="SSF53335">
    <property type="entry name" value="S-adenosyl-L-methionine-dependent methyltransferases"/>
    <property type="match status" value="1"/>
</dbReference>
<comment type="caution">
    <text evidence="3">The sequence shown here is derived from an EMBL/GenBank/DDBJ whole genome shotgun (WGS) entry which is preliminary data.</text>
</comment>
<dbReference type="InterPro" id="IPR041698">
    <property type="entry name" value="Methyltransf_25"/>
</dbReference>
<dbReference type="EC" id="2.1.-.-" evidence="3"/>
<name>A0ABV2YEI7_9ACTN</name>
<dbReference type="PANTHER" id="PTHR43861">
    <property type="entry name" value="TRANS-ACONITATE 2-METHYLTRANSFERASE-RELATED"/>
    <property type="match status" value="1"/>
</dbReference>
<dbReference type="Gene3D" id="3.40.50.150">
    <property type="entry name" value="Vaccinia Virus protein VP39"/>
    <property type="match status" value="1"/>
</dbReference>
<dbReference type="GO" id="GO:0008168">
    <property type="term" value="F:methyltransferase activity"/>
    <property type="evidence" value="ECO:0007669"/>
    <property type="project" value="UniProtKB-KW"/>
</dbReference>
<evidence type="ECO:0000313" key="3">
    <source>
        <dbReference type="EMBL" id="MEU3554150.1"/>
    </source>
</evidence>
<keyword evidence="1 3" id="KW-0808">Transferase</keyword>
<dbReference type="InterPro" id="IPR029063">
    <property type="entry name" value="SAM-dependent_MTases_sf"/>
</dbReference>